<reference evidence="2" key="1">
    <citation type="journal article" date="2019" name="Int. J. Syst. Evol. Microbiol.">
        <title>The Global Catalogue of Microorganisms (GCM) 10K type strain sequencing project: providing services to taxonomists for standard genome sequencing and annotation.</title>
        <authorList>
            <consortium name="The Broad Institute Genomics Platform"/>
            <consortium name="The Broad Institute Genome Sequencing Center for Infectious Disease"/>
            <person name="Wu L."/>
            <person name="Ma J."/>
        </authorList>
    </citation>
    <scope>NUCLEOTIDE SEQUENCE [LARGE SCALE GENOMIC DNA]</scope>
    <source>
        <strain evidence="2">JCM 17759</strain>
    </source>
</reference>
<gene>
    <name evidence="1" type="ORF">GCM10023156_37830</name>
</gene>
<keyword evidence="2" id="KW-1185">Reference proteome</keyword>
<evidence type="ECO:0000313" key="1">
    <source>
        <dbReference type="EMBL" id="GAA4458962.1"/>
    </source>
</evidence>
<comment type="caution">
    <text evidence="1">The sequence shown here is derived from an EMBL/GenBank/DDBJ whole genome shotgun (WGS) entry which is preliminary data.</text>
</comment>
<protein>
    <submittedName>
        <fullName evidence="1">Uncharacterized protein</fullName>
    </submittedName>
</protein>
<dbReference type="Proteomes" id="UP001500840">
    <property type="component" value="Unassembled WGS sequence"/>
</dbReference>
<evidence type="ECO:0000313" key="2">
    <source>
        <dbReference type="Proteomes" id="UP001500840"/>
    </source>
</evidence>
<accession>A0ABP8MZY8</accession>
<organism evidence="1 2">
    <name type="scientific">Novipirellula rosea</name>
    <dbReference type="NCBI Taxonomy" id="1031540"/>
    <lineage>
        <taxon>Bacteria</taxon>
        <taxon>Pseudomonadati</taxon>
        <taxon>Planctomycetota</taxon>
        <taxon>Planctomycetia</taxon>
        <taxon>Pirellulales</taxon>
        <taxon>Pirellulaceae</taxon>
        <taxon>Novipirellula</taxon>
    </lineage>
</organism>
<name>A0ABP8MZY8_9BACT</name>
<sequence length="65" mass="7287">MLKSRYETSLLTLVRTTMRLLSAEKPQHAFGRHSILSVVAFQSERRGALLLPYGAPPDKKLNAYG</sequence>
<proteinExistence type="predicted"/>
<dbReference type="EMBL" id="BAABGA010000047">
    <property type="protein sequence ID" value="GAA4458962.1"/>
    <property type="molecule type" value="Genomic_DNA"/>
</dbReference>